<dbReference type="InterPro" id="IPR035168">
    <property type="entry name" value="DUF5317"/>
</dbReference>
<name>A0A4Z0D526_9FIRM</name>
<accession>A0A4Z0D526</accession>
<gene>
    <name evidence="2" type="ORF">E4100_07630</name>
</gene>
<proteinExistence type="predicted"/>
<evidence type="ECO:0000256" key="1">
    <source>
        <dbReference type="SAM" id="Phobius"/>
    </source>
</evidence>
<feature type="transmembrane region" description="Helical" evidence="1">
    <location>
        <begin position="159"/>
        <end position="175"/>
    </location>
</feature>
<dbReference type="AlphaFoldDB" id="A0A4Z0D526"/>
<dbReference type="OrthoDB" id="37447at2"/>
<dbReference type="EMBL" id="SRIB01000010">
    <property type="protein sequence ID" value="TFZ39679.1"/>
    <property type="molecule type" value="Genomic_DNA"/>
</dbReference>
<dbReference type="Pfam" id="PF17248">
    <property type="entry name" value="DUF5317"/>
    <property type="match status" value="1"/>
</dbReference>
<feature type="transmembrane region" description="Helical" evidence="1">
    <location>
        <begin position="31"/>
        <end position="50"/>
    </location>
</feature>
<evidence type="ECO:0000313" key="2">
    <source>
        <dbReference type="EMBL" id="TFZ39679.1"/>
    </source>
</evidence>
<comment type="caution">
    <text evidence="2">The sequence shown here is derived from an EMBL/GenBank/DDBJ whole genome shotgun (WGS) entry which is preliminary data.</text>
</comment>
<keyword evidence="1" id="KW-1133">Transmembrane helix</keyword>
<keyword evidence="1" id="KW-0472">Membrane</keyword>
<evidence type="ECO:0008006" key="4">
    <source>
        <dbReference type="Google" id="ProtNLM"/>
    </source>
</evidence>
<dbReference type="RefSeq" id="WP_135271447.1">
    <property type="nucleotide sequence ID" value="NZ_SRIB01000010.1"/>
</dbReference>
<feature type="transmembrane region" description="Helical" evidence="1">
    <location>
        <begin position="62"/>
        <end position="82"/>
    </location>
</feature>
<evidence type="ECO:0000313" key="3">
    <source>
        <dbReference type="Proteomes" id="UP000298381"/>
    </source>
</evidence>
<organism evidence="2 3">
    <name type="scientific">Soehngenia longivitae</name>
    <dbReference type="NCBI Taxonomy" id="2562294"/>
    <lineage>
        <taxon>Bacteria</taxon>
        <taxon>Bacillati</taxon>
        <taxon>Bacillota</taxon>
        <taxon>Tissierellia</taxon>
        <taxon>Tissierellales</taxon>
        <taxon>Tissierellaceae</taxon>
        <taxon>Soehngenia</taxon>
    </lineage>
</organism>
<dbReference type="Proteomes" id="UP000298381">
    <property type="component" value="Unassembled WGS sequence"/>
</dbReference>
<reference evidence="2 3" key="1">
    <citation type="submission" date="2019-03" db="EMBL/GenBank/DDBJ databases">
        <title>Draft genome sequence data and analysis of a Fermenting Bacterium, Soehngenia longevitae strain 1933PT, isolated from petroleum reservoir in Azerbaijan.</title>
        <authorList>
            <person name="Grouzdev D.S."/>
            <person name="Bidzhieva S.K."/>
            <person name="Sokolova D.S."/>
            <person name="Tourova T.P."/>
            <person name="Poltaraus A.B."/>
            <person name="Nazina T.N."/>
        </authorList>
    </citation>
    <scope>NUCLEOTIDE SEQUENCE [LARGE SCALE GENOMIC DNA]</scope>
    <source>
        <strain evidence="2 3">1933P</strain>
    </source>
</reference>
<keyword evidence="1" id="KW-0812">Transmembrane</keyword>
<keyword evidence="3" id="KW-1185">Reference proteome</keyword>
<protein>
    <recommendedName>
        <fullName evidence="4">DUF5317 domain-containing protein</fullName>
    </recommendedName>
</protein>
<sequence length="186" mass="21323">MFLEPSFLSIAIAKIRGGKFNNLINVNFKGYFLFIAAFLIQGFMGLLNNGDSLTIKKFIVNFSYYLIALSYILMIVTSLMNIKKIYMKLFLIGIVLNFVVIMANGGKMPVYFPPDLNINENVIEEREYDIIHIKADEDTKLFLLADIIYIPKPYPLPKILSIGDLFIMAGVFMFFQREMLSDQSQT</sequence>
<feature type="transmembrane region" description="Helical" evidence="1">
    <location>
        <begin position="89"/>
        <end position="106"/>
    </location>
</feature>